<reference evidence="3" key="1">
    <citation type="submission" date="2017-02" db="UniProtKB">
        <authorList>
            <consortium name="WormBaseParasite"/>
        </authorList>
    </citation>
    <scope>IDENTIFICATION</scope>
</reference>
<dbReference type="WBParaSite" id="MCOS_0000695901-mRNA-1">
    <property type="protein sequence ID" value="MCOS_0000695901-mRNA-1"/>
    <property type="gene ID" value="MCOS_0000695901"/>
</dbReference>
<evidence type="ECO:0000313" key="3">
    <source>
        <dbReference type="WBParaSite" id="MCOS_0000695901-mRNA-1"/>
    </source>
</evidence>
<protein>
    <submittedName>
        <fullName evidence="1 3">Uncharacterized protein</fullName>
    </submittedName>
</protein>
<dbReference type="AlphaFoldDB" id="A0A0R3UHV7"/>
<gene>
    <name evidence="1" type="ORF">MCOS_LOCUS6960</name>
</gene>
<organism evidence="3">
    <name type="scientific">Mesocestoides corti</name>
    <name type="common">Flatworm</name>
    <dbReference type="NCBI Taxonomy" id="53468"/>
    <lineage>
        <taxon>Eukaryota</taxon>
        <taxon>Metazoa</taxon>
        <taxon>Spiralia</taxon>
        <taxon>Lophotrochozoa</taxon>
        <taxon>Platyhelminthes</taxon>
        <taxon>Cestoda</taxon>
        <taxon>Eucestoda</taxon>
        <taxon>Cyclophyllidea</taxon>
        <taxon>Mesocestoididae</taxon>
        <taxon>Mesocestoides</taxon>
    </lineage>
</organism>
<dbReference type="EMBL" id="UXSR01005311">
    <property type="protein sequence ID" value="VDD80957.1"/>
    <property type="molecule type" value="Genomic_DNA"/>
</dbReference>
<sequence>MELGLAGALGRRRLESGTDFGTGFDFDVNGATLSRLMRMKMRWNLQIFRGEIRLPRAVASPGFCRGASCGGLRGTQASTGCIFERGGDGGGFHISRALHTHTRAHEAKPRPTCTGTKFMQIKLRPGFGDVYALSEATGDDYASATRQTSARRSD</sequence>
<name>A0A0R3UHV7_MESCO</name>
<accession>A0A0R3UHV7</accession>
<dbReference type="Proteomes" id="UP000267029">
    <property type="component" value="Unassembled WGS sequence"/>
</dbReference>
<reference evidence="1 2" key="2">
    <citation type="submission" date="2018-10" db="EMBL/GenBank/DDBJ databases">
        <authorList>
            <consortium name="Pathogen Informatics"/>
        </authorList>
    </citation>
    <scope>NUCLEOTIDE SEQUENCE [LARGE SCALE GENOMIC DNA]</scope>
</reference>
<evidence type="ECO:0000313" key="2">
    <source>
        <dbReference type="Proteomes" id="UP000267029"/>
    </source>
</evidence>
<proteinExistence type="predicted"/>
<evidence type="ECO:0000313" key="1">
    <source>
        <dbReference type="EMBL" id="VDD80957.1"/>
    </source>
</evidence>
<keyword evidence="2" id="KW-1185">Reference proteome</keyword>